<evidence type="ECO:0000256" key="1">
    <source>
        <dbReference type="SAM" id="MobiDB-lite"/>
    </source>
</evidence>
<dbReference type="Proteomes" id="UP000192330">
    <property type="component" value="Unassembled WGS sequence"/>
</dbReference>
<dbReference type="InterPro" id="IPR025048">
    <property type="entry name" value="DUF3987"/>
</dbReference>
<gene>
    <name evidence="2" type="ORF">SAMN06295998_12313</name>
</gene>
<dbReference type="RefSeq" id="WP_084354375.1">
    <property type="nucleotide sequence ID" value="NZ_FWYD01000023.1"/>
</dbReference>
<dbReference type="AlphaFoldDB" id="A0A1W2E5J8"/>
<reference evidence="2 3" key="1">
    <citation type="submission" date="2017-04" db="EMBL/GenBank/DDBJ databases">
        <authorList>
            <person name="Afonso C.L."/>
            <person name="Miller P.J."/>
            <person name="Scott M.A."/>
            <person name="Spackman E."/>
            <person name="Goraichik I."/>
            <person name="Dimitrov K.M."/>
            <person name="Suarez D.L."/>
            <person name="Swayne D.E."/>
        </authorList>
    </citation>
    <scope>NUCLEOTIDE SEQUENCE [LARGE SCALE GENOMIC DNA]</scope>
    <source>
        <strain evidence="2 3">CGMCC 1.12644</strain>
    </source>
</reference>
<dbReference type="STRING" id="1387277.SAMN06295998_12313"/>
<keyword evidence="3" id="KW-1185">Reference proteome</keyword>
<proteinExistence type="predicted"/>
<organism evidence="2 3">
    <name type="scientific">Primorskyibacter flagellatus</name>
    <dbReference type="NCBI Taxonomy" id="1387277"/>
    <lineage>
        <taxon>Bacteria</taxon>
        <taxon>Pseudomonadati</taxon>
        <taxon>Pseudomonadota</taxon>
        <taxon>Alphaproteobacteria</taxon>
        <taxon>Rhodobacterales</taxon>
        <taxon>Roseobacteraceae</taxon>
        <taxon>Primorskyibacter</taxon>
    </lineage>
</organism>
<protein>
    <recommendedName>
        <fullName evidence="4">DUF3987 domain-containing protein</fullName>
    </recommendedName>
</protein>
<dbReference type="EMBL" id="FWYD01000023">
    <property type="protein sequence ID" value="SMD05101.1"/>
    <property type="molecule type" value="Genomic_DNA"/>
</dbReference>
<sequence>MSAPEPIPFTPDWPEPSERFLRTDLPPAPELPLRDVLGPCLSKWVKDAAEAKGAPPDYIFATLMTVGGAAIGNTRWVSPWQGWAEPPIIWTMCVGLPSSGKSPAIDAIMQPLRSIERRLREAAHAEYKAWSAKADLAKLAEAAWKETAKAAIKAGDTPPKRPEEANAGTSPHVPRLVINDATIERLGVILAQQPRGVLQLRDELAGWLQDMQRYSGGASDRPFWIEAFGGRNFTVERMGRDSLTIDRLAVGVCGGIQPDRLKSLLFKSDDDGLLARFVPIWPDPAPLRRPRSGTDEILMERILSKLLSLDFITSKEGETQSDFIPFAEDARDLLQGFRQRMRCLEAETEGLMLSFIGKLPGLAARLSLVLAFLGWALDDKDEPREISALEFGRATTLVEAYLLPMAQRAYADAAISKAERAARRLVGIIRDQAWRSFSSRDVLRLDRAGLGTKAQLNPALALLDEGDCIRPMETPPGAKGGRPQRLFAVNPALH</sequence>
<feature type="region of interest" description="Disordered" evidence="1">
    <location>
        <begin position="151"/>
        <end position="171"/>
    </location>
</feature>
<accession>A0A1W2E5J8</accession>
<name>A0A1W2E5J8_9RHOB</name>
<evidence type="ECO:0008006" key="4">
    <source>
        <dbReference type="Google" id="ProtNLM"/>
    </source>
</evidence>
<feature type="region of interest" description="Disordered" evidence="1">
    <location>
        <begin position="1"/>
        <end position="21"/>
    </location>
</feature>
<dbReference type="Pfam" id="PF13148">
    <property type="entry name" value="DUF3987"/>
    <property type="match status" value="1"/>
</dbReference>
<evidence type="ECO:0000313" key="3">
    <source>
        <dbReference type="Proteomes" id="UP000192330"/>
    </source>
</evidence>
<feature type="compositionally biased region" description="Pro residues" evidence="1">
    <location>
        <begin position="1"/>
        <end position="14"/>
    </location>
</feature>
<dbReference type="OrthoDB" id="5453446at2"/>
<evidence type="ECO:0000313" key="2">
    <source>
        <dbReference type="EMBL" id="SMD05101.1"/>
    </source>
</evidence>